<comment type="catalytic activity">
    <reaction evidence="5">
        <text>L-methionyl-tRNA(fMet) + (6R)-10-formyltetrahydrofolate = N-formyl-L-methionyl-tRNA(fMet) + (6S)-5,6,7,8-tetrahydrofolate + H(+)</text>
        <dbReference type="Rhea" id="RHEA:24380"/>
        <dbReference type="Rhea" id="RHEA-COMP:9952"/>
        <dbReference type="Rhea" id="RHEA-COMP:9953"/>
        <dbReference type="ChEBI" id="CHEBI:15378"/>
        <dbReference type="ChEBI" id="CHEBI:57453"/>
        <dbReference type="ChEBI" id="CHEBI:78530"/>
        <dbReference type="ChEBI" id="CHEBI:78844"/>
        <dbReference type="ChEBI" id="CHEBI:195366"/>
        <dbReference type="EC" id="2.1.2.9"/>
    </reaction>
</comment>
<dbReference type="SUPFAM" id="SSF53328">
    <property type="entry name" value="Formyltransferase"/>
    <property type="match status" value="1"/>
</dbReference>
<dbReference type="Gene3D" id="3.40.50.12230">
    <property type="match status" value="1"/>
</dbReference>
<keyword evidence="9" id="KW-1185">Reference proteome</keyword>
<dbReference type="PANTHER" id="PTHR11138:SF5">
    <property type="entry name" value="METHIONYL-TRNA FORMYLTRANSFERASE, MITOCHONDRIAL"/>
    <property type="match status" value="1"/>
</dbReference>
<dbReference type="InterPro" id="IPR036477">
    <property type="entry name" value="Formyl_transf_N_sf"/>
</dbReference>
<feature type="domain" description="Formyl transferase C-terminal" evidence="7">
    <location>
        <begin position="202"/>
        <end position="298"/>
    </location>
</feature>
<dbReference type="RefSeq" id="WP_083563146.1">
    <property type="nucleotide sequence ID" value="NZ_AQQV01000004.1"/>
</dbReference>
<dbReference type="InterPro" id="IPR001555">
    <property type="entry name" value="GART_AS"/>
</dbReference>
<dbReference type="InterPro" id="IPR041711">
    <property type="entry name" value="Met-tRNA-FMT_N"/>
</dbReference>
<dbReference type="InterPro" id="IPR011034">
    <property type="entry name" value="Formyl_transferase-like_C_sf"/>
</dbReference>
<sequence>MRIVFAGTPEFAARPLQALLGHDDLDVVAVYTQPDRPAGRGRKLSPSPVKQVALAHDLPVYQPPSLKQAEAQAELAALKPDLMVVIAYGLILPQAVLDIPARGCVNLHASLLPRWRGAAPIQRAIEAGDTRTGLCLMQMEAGLDTGPVLACESLEIDAHMTGGLLHDALMARGAQCLPGWLATLDQLQAQEQDDALATYAHKLSKDDGRLDFSRPATELALKLRAFDPWPGCFAALDGQAVKLAGLVEVLAHSEAAPGTIVEVSDTMTIACAQGALRLNQIQFPGARRMSVAEAARGRDLSERCFD</sequence>
<dbReference type="HAMAP" id="MF_00182">
    <property type="entry name" value="Formyl_trans"/>
    <property type="match status" value="1"/>
</dbReference>
<protein>
    <recommendedName>
        <fullName evidence="2 5">Methionyl-tRNA formyltransferase</fullName>
        <ecNumber evidence="2 5">2.1.2.9</ecNumber>
    </recommendedName>
</protein>
<dbReference type="CDD" id="cd08646">
    <property type="entry name" value="FMT_core_Met-tRNA-FMT_N"/>
    <property type="match status" value="1"/>
</dbReference>
<name>A0A1Y1SBI6_9GAMM</name>
<evidence type="ECO:0000259" key="7">
    <source>
        <dbReference type="Pfam" id="PF02911"/>
    </source>
</evidence>
<evidence type="ECO:0000256" key="3">
    <source>
        <dbReference type="ARBA" id="ARBA00022679"/>
    </source>
</evidence>
<dbReference type="Pfam" id="PF00551">
    <property type="entry name" value="Formyl_trans_N"/>
    <property type="match status" value="1"/>
</dbReference>
<comment type="caution">
    <text evidence="8">The sequence shown here is derived from an EMBL/GenBank/DDBJ whole genome shotgun (WGS) entry which is preliminary data.</text>
</comment>
<dbReference type="GO" id="GO:0004479">
    <property type="term" value="F:methionyl-tRNA formyltransferase activity"/>
    <property type="evidence" value="ECO:0007669"/>
    <property type="project" value="UniProtKB-UniRule"/>
</dbReference>
<dbReference type="EC" id="2.1.2.9" evidence="2 5"/>
<dbReference type="InterPro" id="IPR005794">
    <property type="entry name" value="Fmt"/>
</dbReference>
<proteinExistence type="inferred from homology"/>
<gene>
    <name evidence="5 8" type="primary">fmt</name>
    <name evidence="8" type="ORF">ATO7_14818</name>
</gene>
<dbReference type="InterPro" id="IPR002376">
    <property type="entry name" value="Formyl_transf_N"/>
</dbReference>
<dbReference type="GO" id="GO:0005829">
    <property type="term" value="C:cytosol"/>
    <property type="evidence" value="ECO:0007669"/>
    <property type="project" value="TreeGrafter"/>
</dbReference>
<dbReference type="PROSITE" id="PS00373">
    <property type="entry name" value="GART"/>
    <property type="match status" value="1"/>
</dbReference>
<evidence type="ECO:0000256" key="2">
    <source>
        <dbReference type="ARBA" id="ARBA00012261"/>
    </source>
</evidence>
<dbReference type="Proteomes" id="UP000192342">
    <property type="component" value="Unassembled WGS sequence"/>
</dbReference>
<dbReference type="STRING" id="1317117.ATO7_14818"/>
<dbReference type="EMBL" id="AQQV01000004">
    <property type="protein sequence ID" value="ORE85504.1"/>
    <property type="molecule type" value="Genomic_DNA"/>
</dbReference>
<keyword evidence="4 5" id="KW-0648">Protein biosynthesis</keyword>
<comment type="function">
    <text evidence="5">Attaches a formyl group to the free amino group of methionyl-tRNA(fMet). The formyl group appears to play a dual role in the initiator identity of N-formylmethionyl-tRNA by promoting its recognition by IF2 and preventing the misappropriation of this tRNA by the elongation apparatus.</text>
</comment>
<evidence type="ECO:0000259" key="6">
    <source>
        <dbReference type="Pfam" id="PF00551"/>
    </source>
</evidence>
<feature type="binding site" evidence="5">
    <location>
        <begin position="110"/>
        <end position="113"/>
    </location>
    <ligand>
        <name>(6S)-5,6,7,8-tetrahydrofolate</name>
        <dbReference type="ChEBI" id="CHEBI:57453"/>
    </ligand>
</feature>
<dbReference type="InterPro" id="IPR005793">
    <property type="entry name" value="Formyl_trans_C"/>
</dbReference>
<dbReference type="CDD" id="cd08704">
    <property type="entry name" value="Met_tRNA_FMT_C"/>
    <property type="match status" value="1"/>
</dbReference>
<dbReference type="Pfam" id="PF02911">
    <property type="entry name" value="Formyl_trans_C"/>
    <property type="match status" value="1"/>
</dbReference>
<dbReference type="SUPFAM" id="SSF50486">
    <property type="entry name" value="FMT C-terminal domain-like"/>
    <property type="match status" value="1"/>
</dbReference>
<comment type="similarity">
    <text evidence="1 5">Belongs to the Fmt family.</text>
</comment>
<accession>A0A1Y1SBI6</accession>
<reference evidence="8 9" key="1">
    <citation type="submission" date="2013-04" db="EMBL/GenBank/DDBJ databases">
        <title>Oceanococcus atlanticus 22II-S10r2 Genome Sequencing.</title>
        <authorList>
            <person name="Lai Q."/>
            <person name="Li G."/>
            <person name="Shao Z."/>
        </authorList>
    </citation>
    <scope>NUCLEOTIDE SEQUENCE [LARGE SCALE GENOMIC DNA]</scope>
    <source>
        <strain evidence="8 9">22II-S10r2</strain>
    </source>
</reference>
<keyword evidence="3 5" id="KW-0808">Transferase</keyword>
<dbReference type="OrthoDB" id="9802815at2"/>
<evidence type="ECO:0000256" key="4">
    <source>
        <dbReference type="ARBA" id="ARBA00022917"/>
    </source>
</evidence>
<feature type="domain" description="Formyl transferase N-terminal" evidence="6">
    <location>
        <begin position="1"/>
        <end position="178"/>
    </location>
</feature>
<organism evidence="8 9">
    <name type="scientific">Oceanococcus atlanticus</name>
    <dbReference type="NCBI Taxonomy" id="1317117"/>
    <lineage>
        <taxon>Bacteria</taxon>
        <taxon>Pseudomonadati</taxon>
        <taxon>Pseudomonadota</taxon>
        <taxon>Gammaproteobacteria</taxon>
        <taxon>Chromatiales</taxon>
        <taxon>Oceanococcaceae</taxon>
        <taxon>Oceanococcus</taxon>
    </lineage>
</organism>
<dbReference type="AlphaFoldDB" id="A0A1Y1SBI6"/>
<dbReference type="NCBIfam" id="TIGR00460">
    <property type="entry name" value="fmt"/>
    <property type="match status" value="1"/>
</dbReference>
<evidence type="ECO:0000313" key="8">
    <source>
        <dbReference type="EMBL" id="ORE85504.1"/>
    </source>
</evidence>
<evidence type="ECO:0000256" key="1">
    <source>
        <dbReference type="ARBA" id="ARBA00010699"/>
    </source>
</evidence>
<dbReference type="FunFam" id="3.40.50.12230:FF:000001">
    <property type="entry name" value="Methionyl-tRNA formyltransferase"/>
    <property type="match status" value="1"/>
</dbReference>
<evidence type="ECO:0000313" key="9">
    <source>
        <dbReference type="Proteomes" id="UP000192342"/>
    </source>
</evidence>
<dbReference type="InterPro" id="IPR044135">
    <property type="entry name" value="Met-tRNA-FMT_C"/>
</dbReference>
<evidence type="ECO:0000256" key="5">
    <source>
        <dbReference type="HAMAP-Rule" id="MF_00182"/>
    </source>
</evidence>
<dbReference type="PANTHER" id="PTHR11138">
    <property type="entry name" value="METHIONYL-TRNA FORMYLTRANSFERASE"/>
    <property type="match status" value="1"/>
</dbReference>